<reference evidence="1 2" key="1">
    <citation type="submission" date="2016-11" db="EMBL/GenBank/DDBJ databases">
        <authorList>
            <person name="Jaros S."/>
            <person name="Januszkiewicz K."/>
            <person name="Wedrychowicz H."/>
        </authorList>
    </citation>
    <scope>NUCLEOTIDE SEQUENCE [LARGE SCALE GENOMIC DNA]</scope>
    <source>
        <strain evidence="1 2">CGMCC 1.8863</strain>
    </source>
</reference>
<dbReference type="RefSeq" id="WP_072765994.1">
    <property type="nucleotide sequence ID" value="NZ_FQYX01000050.1"/>
</dbReference>
<gene>
    <name evidence="1" type="ORF">SAMN04487911_15012</name>
</gene>
<dbReference type="Pfam" id="PF14253">
    <property type="entry name" value="AbiH"/>
    <property type="match status" value="1"/>
</dbReference>
<proteinExistence type="predicted"/>
<dbReference type="InterPro" id="IPR025935">
    <property type="entry name" value="AbiH"/>
</dbReference>
<dbReference type="AlphaFoldDB" id="A0A1M6MY85"/>
<accession>A0A1M6MY85</accession>
<evidence type="ECO:0000313" key="1">
    <source>
        <dbReference type="EMBL" id="SHJ88427.1"/>
    </source>
</evidence>
<sequence length="300" mass="35864">MIEKKLLYIIGNGFDRHHDFPTSYYDFENFMEDWSREMYCEIHEFWNFTVKDGKWCDFENDLSSYNSRKMYDDCAKGKKKPEDIADECSVLTEQIYNRITKCFLEWVKSIQLNPRTKQVQLNQNAQYINFNYTRTLQDIYEIPENSIWHIHGSSLDKEVIFGHKVKQKIEYNYSDDTGMPSTEEEWDEDARRFAKLPLSKFRKLTEQVISKNKTQFLCYQDLETIYVLGHSLADVDLPYFEMIQEKNKQTKWYVSYYNDSEQEYLCSQLKKVGVQKSQIKMIKMDDLGVSTEITTPQSSR</sequence>
<dbReference type="Proteomes" id="UP000184231">
    <property type="component" value="Unassembled WGS sequence"/>
</dbReference>
<name>A0A1M6MY85_9FLAO</name>
<dbReference type="OrthoDB" id="5903604at2"/>
<keyword evidence="2" id="KW-1185">Reference proteome</keyword>
<evidence type="ECO:0000313" key="2">
    <source>
        <dbReference type="Proteomes" id="UP000184231"/>
    </source>
</evidence>
<dbReference type="EMBL" id="FQYX01000050">
    <property type="protein sequence ID" value="SHJ88427.1"/>
    <property type="molecule type" value="Genomic_DNA"/>
</dbReference>
<protein>
    <submittedName>
        <fullName evidence="1">Bacteriophage abortive infection AbiH</fullName>
    </submittedName>
</protein>
<organism evidence="1 2">
    <name type="scientific">Arenibacter nanhaiticus</name>
    <dbReference type="NCBI Taxonomy" id="558155"/>
    <lineage>
        <taxon>Bacteria</taxon>
        <taxon>Pseudomonadati</taxon>
        <taxon>Bacteroidota</taxon>
        <taxon>Flavobacteriia</taxon>
        <taxon>Flavobacteriales</taxon>
        <taxon>Flavobacteriaceae</taxon>
        <taxon>Arenibacter</taxon>
    </lineage>
</organism>